<dbReference type="InterPro" id="IPR000276">
    <property type="entry name" value="GPCR_Rhodpsn"/>
</dbReference>
<feature type="transmembrane region" description="Helical" evidence="11">
    <location>
        <begin position="265"/>
        <end position="285"/>
    </location>
</feature>
<proteinExistence type="inferred from homology"/>
<dbReference type="Pfam" id="PF00001">
    <property type="entry name" value="7tm_1"/>
    <property type="match status" value="1"/>
</dbReference>
<dbReference type="PANTHER" id="PTHR46925:SF2">
    <property type="entry name" value="G-PROTEIN COUPLED RECEPTOR TKR-1-RELATED"/>
    <property type="match status" value="1"/>
</dbReference>
<organism evidence="13 14">
    <name type="scientific">Operophtera brumata</name>
    <name type="common">Winter moth</name>
    <name type="synonym">Phalaena brumata</name>
    <dbReference type="NCBI Taxonomy" id="104452"/>
    <lineage>
        <taxon>Eukaryota</taxon>
        <taxon>Metazoa</taxon>
        <taxon>Ecdysozoa</taxon>
        <taxon>Arthropoda</taxon>
        <taxon>Hexapoda</taxon>
        <taxon>Insecta</taxon>
        <taxon>Pterygota</taxon>
        <taxon>Neoptera</taxon>
        <taxon>Endopterygota</taxon>
        <taxon>Lepidoptera</taxon>
        <taxon>Glossata</taxon>
        <taxon>Ditrysia</taxon>
        <taxon>Geometroidea</taxon>
        <taxon>Geometridae</taxon>
        <taxon>Larentiinae</taxon>
        <taxon>Operophtera</taxon>
    </lineage>
</organism>
<dbReference type="SUPFAM" id="SSF56349">
    <property type="entry name" value="DNA breaking-rejoining enzymes"/>
    <property type="match status" value="1"/>
</dbReference>
<sequence>MPKEKRLSLSSKITSLLNNGFVTLKELQSLVGLLNFSSFVVPKGRLHYRALLDLLNVISKMPVAKLIPLPEKASEDLIWWLHNHHHPSLIHLAPPSISSRDASDLAWGRQAKAASRTVIASWVKSALAEAGIIASPGSIRSAVASKNWADNVPVDEILSRGNWRSGNTFRQFYRPHRRMRTVTNCFLVNLAVADLLMATLNGAPNFVFLVTAHWPFGTYTCKASNFTANLTVSAGVFTLVAITVDRYVAIVRPLQHRLSRTMARAALITVWCAGTLLSLPSLLYSDTYRKHYNLVFLAVTYVAPMLVMVWAYTRMSNALRGRAIGECTHHQMQVIRAKRKRRSEYLLIRTLFQVVRMFVLVVMVFALCWLPYHAYFVLVYHHQTLASAPFAQHIYLGFYWLAMANSMSHLHFDFNHFLFCVDRIFVSVLTDNN</sequence>
<keyword evidence="14" id="KW-1185">Reference proteome</keyword>
<evidence type="ECO:0000256" key="11">
    <source>
        <dbReference type="SAM" id="Phobius"/>
    </source>
</evidence>
<dbReference type="PROSITE" id="PS00237">
    <property type="entry name" value="G_PROTEIN_RECEP_F1_1"/>
    <property type="match status" value="1"/>
</dbReference>
<reference evidence="13 14" key="1">
    <citation type="journal article" date="2015" name="Genome Biol. Evol.">
        <title>The genome of winter moth (Operophtera brumata) provides a genomic perspective on sexual dimorphism and phenology.</title>
        <authorList>
            <person name="Derks M.F."/>
            <person name="Smit S."/>
            <person name="Salis L."/>
            <person name="Schijlen E."/>
            <person name="Bossers A."/>
            <person name="Mateman C."/>
            <person name="Pijl A.S."/>
            <person name="de Ridder D."/>
            <person name="Groenen M.A."/>
            <person name="Visser M.E."/>
            <person name="Megens H.J."/>
        </authorList>
    </citation>
    <scope>NUCLEOTIDE SEQUENCE [LARGE SCALE GENOMIC DNA]</scope>
    <source>
        <strain evidence="13">WM2013NL</strain>
        <tissue evidence="13">Head and thorax</tissue>
    </source>
</reference>
<dbReference type="GO" id="GO:0005886">
    <property type="term" value="C:plasma membrane"/>
    <property type="evidence" value="ECO:0007669"/>
    <property type="project" value="UniProtKB-SubCell"/>
</dbReference>
<dbReference type="PANTHER" id="PTHR46925">
    <property type="entry name" value="G-PROTEIN COUPLED RECEPTOR TKR-1-RELATED"/>
    <property type="match status" value="1"/>
</dbReference>
<comment type="similarity">
    <text evidence="2 10">Belongs to the G-protein coupled receptor 1 family.</text>
</comment>
<dbReference type="Proteomes" id="UP000037510">
    <property type="component" value="Unassembled WGS sequence"/>
</dbReference>
<feature type="transmembrane region" description="Helical" evidence="11">
    <location>
        <begin position="226"/>
        <end position="244"/>
    </location>
</feature>
<dbReference type="SUPFAM" id="SSF81321">
    <property type="entry name" value="Family A G protein-coupled receptor-like"/>
    <property type="match status" value="1"/>
</dbReference>
<name>A0A0L7LVC5_OPEBR</name>
<evidence type="ECO:0000256" key="2">
    <source>
        <dbReference type="ARBA" id="ARBA00010663"/>
    </source>
</evidence>
<dbReference type="STRING" id="104452.A0A0L7LVC5"/>
<comment type="caution">
    <text evidence="13">The sequence shown here is derived from an EMBL/GenBank/DDBJ whole genome shotgun (WGS) entry which is preliminary data.</text>
</comment>
<evidence type="ECO:0000256" key="8">
    <source>
        <dbReference type="ARBA" id="ARBA00023170"/>
    </source>
</evidence>
<keyword evidence="4 10" id="KW-0812">Transmembrane</keyword>
<keyword evidence="9 10" id="KW-0807">Transducer</keyword>
<dbReference type="PRINTS" id="PR00237">
    <property type="entry name" value="GPCRRHODOPSN"/>
</dbReference>
<evidence type="ECO:0000256" key="5">
    <source>
        <dbReference type="ARBA" id="ARBA00022989"/>
    </source>
</evidence>
<dbReference type="EMBL" id="JTDY01000019">
    <property type="protein sequence ID" value="KOB79390.1"/>
    <property type="molecule type" value="Genomic_DNA"/>
</dbReference>
<evidence type="ECO:0000313" key="14">
    <source>
        <dbReference type="Proteomes" id="UP000037510"/>
    </source>
</evidence>
<dbReference type="PROSITE" id="PS50262">
    <property type="entry name" value="G_PROTEIN_RECEP_F1_2"/>
    <property type="match status" value="1"/>
</dbReference>
<feature type="domain" description="G-protein coupled receptors family 1 profile" evidence="12">
    <location>
        <begin position="166"/>
        <end position="419"/>
    </location>
</feature>
<evidence type="ECO:0000256" key="3">
    <source>
        <dbReference type="ARBA" id="ARBA00022475"/>
    </source>
</evidence>
<evidence type="ECO:0000256" key="6">
    <source>
        <dbReference type="ARBA" id="ARBA00023040"/>
    </source>
</evidence>
<comment type="subcellular location">
    <subcellularLocation>
        <location evidence="1">Cell membrane</location>
        <topology evidence="1">Multi-pass membrane protein</topology>
    </subcellularLocation>
</comment>
<dbReference type="AlphaFoldDB" id="A0A0L7LVC5"/>
<keyword evidence="7 11" id="KW-0472">Membrane</keyword>
<dbReference type="InterPro" id="IPR001681">
    <property type="entry name" value="Neurokn_rcpt"/>
</dbReference>
<feature type="transmembrane region" description="Helical" evidence="11">
    <location>
        <begin position="346"/>
        <end position="372"/>
    </location>
</feature>
<gene>
    <name evidence="13" type="ORF">OBRU01_00451</name>
</gene>
<feature type="transmembrane region" description="Helical" evidence="11">
    <location>
        <begin position="291"/>
        <end position="312"/>
    </location>
</feature>
<keyword evidence="5 11" id="KW-1133">Transmembrane helix</keyword>
<dbReference type="GO" id="GO:0003677">
    <property type="term" value="F:DNA binding"/>
    <property type="evidence" value="ECO:0007669"/>
    <property type="project" value="InterPro"/>
</dbReference>
<dbReference type="Gene3D" id="1.20.1070.10">
    <property type="entry name" value="Rhodopsin 7-helix transmembrane proteins"/>
    <property type="match status" value="1"/>
</dbReference>
<protein>
    <submittedName>
        <fullName evidence="13">Neuropeptide receptor A33</fullName>
    </submittedName>
</protein>
<feature type="transmembrane region" description="Helical" evidence="11">
    <location>
        <begin position="384"/>
        <end position="402"/>
    </location>
</feature>
<dbReference type="GO" id="GO:0004995">
    <property type="term" value="F:tachykinin receptor activity"/>
    <property type="evidence" value="ECO:0007669"/>
    <property type="project" value="InterPro"/>
</dbReference>
<evidence type="ECO:0000256" key="4">
    <source>
        <dbReference type="ARBA" id="ARBA00022692"/>
    </source>
</evidence>
<evidence type="ECO:0000256" key="1">
    <source>
        <dbReference type="ARBA" id="ARBA00004651"/>
    </source>
</evidence>
<dbReference type="InterPro" id="IPR011010">
    <property type="entry name" value="DNA_brk_join_enz"/>
</dbReference>
<feature type="transmembrane region" description="Helical" evidence="11">
    <location>
        <begin position="186"/>
        <end position="214"/>
    </location>
</feature>
<evidence type="ECO:0000259" key="12">
    <source>
        <dbReference type="PROSITE" id="PS50262"/>
    </source>
</evidence>
<evidence type="ECO:0000313" key="13">
    <source>
        <dbReference type="EMBL" id="KOB79390.1"/>
    </source>
</evidence>
<evidence type="ECO:0000256" key="10">
    <source>
        <dbReference type="RuleBase" id="RU000688"/>
    </source>
</evidence>
<evidence type="ECO:0000256" key="9">
    <source>
        <dbReference type="ARBA" id="ARBA00023224"/>
    </source>
</evidence>
<accession>A0A0L7LVC5</accession>
<keyword evidence="6 10" id="KW-0297">G-protein coupled receptor</keyword>
<dbReference type="InterPro" id="IPR017452">
    <property type="entry name" value="GPCR_Rhodpsn_7TM"/>
</dbReference>
<evidence type="ECO:0000256" key="7">
    <source>
        <dbReference type="ARBA" id="ARBA00023136"/>
    </source>
</evidence>
<keyword evidence="3" id="KW-1003">Cell membrane</keyword>
<keyword evidence="8 10" id="KW-0675">Receptor</keyword>